<evidence type="ECO:0000313" key="4">
    <source>
        <dbReference type="Proteomes" id="UP000009222"/>
    </source>
</evidence>
<comment type="similarity">
    <text evidence="1">Belongs to the NAD(P)-dependent epimerase/dehydratase family.</text>
</comment>
<name>F5YAV3_LEAAZ</name>
<dbReference type="InterPro" id="IPR036291">
    <property type="entry name" value="NAD(P)-bd_dom_sf"/>
</dbReference>
<dbReference type="STRING" id="545695.TREAZ_0678"/>
<dbReference type="SUPFAM" id="SSF51735">
    <property type="entry name" value="NAD(P)-binding Rossmann-fold domains"/>
    <property type="match status" value="1"/>
</dbReference>
<dbReference type="eggNOG" id="COG0451">
    <property type="taxonomic scope" value="Bacteria"/>
</dbReference>
<dbReference type="InParanoid" id="F5YAV3"/>
<dbReference type="Proteomes" id="UP000009222">
    <property type="component" value="Chromosome"/>
</dbReference>
<gene>
    <name evidence="3" type="ordered locus">TREAZ_0678</name>
</gene>
<dbReference type="RefSeq" id="WP_015711285.1">
    <property type="nucleotide sequence ID" value="NC_015577.1"/>
</dbReference>
<reference evidence="3" key="2">
    <citation type="journal article" date="2011" name="ISME J.">
        <title>RNA-seq reveals cooperative metabolic interactions between two termite-gut spirochete species in co-culture.</title>
        <authorList>
            <person name="Rosenthal A.Z."/>
            <person name="Matson E.G."/>
            <person name="Eldar A."/>
            <person name="Leadbetter J.R."/>
        </authorList>
    </citation>
    <scope>NUCLEOTIDE SEQUENCE [LARGE SCALE GENOMIC DNA]</scope>
    <source>
        <strain evidence="3">ZAS-9</strain>
    </source>
</reference>
<dbReference type="AlphaFoldDB" id="F5YAV3"/>
<dbReference type="FunCoup" id="F5YAV3">
    <property type="interactions" value="246"/>
</dbReference>
<feature type="domain" description="NAD-dependent epimerase/dehydratase" evidence="2">
    <location>
        <begin position="5"/>
        <end position="241"/>
    </location>
</feature>
<evidence type="ECO:0000313" key="3">
    <source>
        <dbReference type="EMBL" id="AEF81246.1"/>
    </source>
</evidence>
<dbReference type="InterPro" id="IPR001509">
    <property type="entry name" value="Epimerase_deHydtase"/>
</dbReference>
<accession>F5YAV3</accession>
<dbReference type="PANTHER" id="PTHR43000">
    <property type="entry name" value="DTDP-D-GLUCOSE 4,6-DEHYDRATASE-RELATED"/>
    <property type="match status" value="1"/>
</dbReference>
<dbReference type="Pfam" id="PF01370">
    <property type="entry name" value="Epimerase"/>
    <property type="match status" value="1"/>
</dbReference>
<dbReference type="Gene3D" id="3.40.50.720">
    <property type="entry name" value="NAD(P)-binding Rossmann-like Domain"/>
    <property type="match status" value="1"/>
</dbReference>
<dbReference type="Gene3D" id="3.90.25.10">
    <property type="entry name" value="UDP-galactose 4-epimerase, domain 1"/>
    <property type="match status" value="1"/>
</dbReference>
<sequence length="313" mass="34957">MKTFLVTGGAGFIGSNLIKNLLNNNNKVICIDNMILGNKENIASFLTNQNFILFEEDISNIKSLLNFTSKENIDYIFHLAANSDIRAGANDPTIDFKNTFQTTYSILEFMRQKKLKKLFFSSTSAVYGEQTNVFLSENAGSLMPISYYGGAKLASEAFISSFGYMNDLDVTIFRFPNVIGPNLTHGVIFDFIKKLKLNSSKLEILGNGTQSKPYIYIDDLIEVILMLAFSSEKGINIYNVGVEGSTSVKDIADMICIKMGLKEVKYTYTGSDRGWKGDVPTFKYDLTKIHQRGWIAKYNSNQAVQATLDAILN</sequence>
<evidence type="ECO:0000259" key="2">
    <source>
        <dbReference type="Pfam" id="PF01370"/>
    </source>
</evidence>
<organism evidence="3 4">
    <name type="scientific">Leadbettera azotonutricia (strain ATCC BAA-888 / DSM 13862 / ZAS-9)</name>
    <name type="common">Treponema azotonutricium</name>
    <dbReference type="NCBI Taxonomy" id="545695"/>
    <lineage>
        <taxon>Bacteria</taxon>
        <taxon>Pseudomonadati</taxon>
        <taxon>Spirochaetota</taxon>
        <taxon>Spirochaetia</taxon>
        <taxon>Spirochaetales</taxon>
        <taxon>Breznakiellaceae</taxon>
        <taxon>Leadbettera</taxon>
    </lineage>
</organism>
<dbReference type="HOGENOM" id="CLU_007383_1_7_12"/>
<proteinExistence type="inferred from homology"/>
<evidence type="ECO:0000256" key="1">
    <source>
        <dbReference type="ARBA" id="ARBA00007637"/>
    </source>
</evidence>
<protein>
    <submittedName>
        <fullName evidence="3">dTDP-glucose 4,6-dehydratase</fullName>
    </submittedName>
</protein>
<reference evidence="3" key="1">
    <citation type="submission" date="2009-12" db="EMBL/GenBank/DDBJ databases">
        <authorList>
            <person name="Tetu S.G."/>
            <person name="Matson E."/>
            <person name="Ren Q."/>
            <person name="Seshadri R."/>
            <person name="Elbourne L."/>
            <person name="Hassan K.A."/>
            <person name="Durkin A."/>
            <person name="Radune D."/>
            <person name="Mohamoud Y."/>
            <person name="Shay R."/>
            <person name="Jin S."/>
            <person name="Zhang X."/>
            <person name="Lucey K."/>
            <person name="Ballor N.R."/>
            <person name="Ottesen E."/>
            <person name="Rosenthal R."/>
            <person name="Allen A."/>
            <person name="Leadbetter J.R."/>
            <person name="Paulsen I.T."/>
        </authorList>
    </citation>
    <scope>NUCLEOTIDE SEQUENCE</scope>
    <source>
        <strain evidence="3">ZAS-9</strain>
    </source>
</reference>
<dbReference type="EMBL" id="CP001841">
    <property type="protein sequence ID" value="AEF81246.1"/>
    <property type="molecule type" value="Genomic_DNA"/>
</dbReference>
<dbReference type="KEGG" id="taz:TREAZ_0678"/>
<keyword evidence="4" id="KW-1185">Reference proteome</keyword>